<accession>A0AAP0R4S9</accession>
<dbReference type="PROSITE" id="PS01031">
    <property type="entry name" value="SHSP"/>
    <property type="match status" value="1"/>
</dbReference>
<evidence type="ECO:0000313" key="5">
    <source>
        <dbReference type="EMBL" id="KAK9268665.1"/>
    </source>
</evidence>
<organism evidence="5 6">
    <name type="scientific">Liquidambar formosana</name>
    <name type="common">Formosan gum</name>
    <dbReference type="NCBI Taxonomy" id="63359"/>
    <lineage>
        <taxon>Eukaryota</taxon>
        <taxon>Viridiplantae</taxon>
        <taxon>Streptophyta</taxon>
        <taxon>Embryophyta</taxon>
        <taxon>Tracheophyta</taxon>
        <taxon>Spermatophyta</taxon>
        <taxon>Magnoliopsida</taxon>
        <taxon>eudicotyledons</taxon>
        <taxon>Gunneridae</taxon>
        <taxon>Pentapetalae</taxon>
        <taxon>Saxifragales</taxon>
        <taxon>Altingiaceae</taxon>
        <taxon>Liquidambar</taxon>
    </lineage>
</organism>
<comment type="caution">
    <text evidence="5">The sequence shown here is derived from an EMBL/GenBank/DDBJ whole genome shotgun (WGS) entry which is preliminary data.</text>
</comment>
<name>A0AAP0R4S9_LIQFO</name>
<reference evidence="5 6" key="1">
    <citation type="journal article" date="2024" name="Plant J.">
        <title>Genome sequences and population genomics reveal climatic adaptation and genomic divergence between two closely related sweetgum species.</title>
        <authorList>
            <person name="Xu W.Q."/>
            <person name="Ren C.Q."/>
            <person name="Zhang X.Y."/>
            <person name="Comes H.P."/>
            <person name="Liu X.H."/>
            <person name="Li Y.G."/>
            <person name="Kettle C.J."/>
            <person name="Jalonen R."/>
            <person name="Gaisberger H."/>
            <person name="Ma Y.Z."/>
            <person name="Qiu Y.X."/>
        </authorList>
    </citation>
    <scope>NUCLEOTIDE SEQUENCE [LARGE SCALE GENOMIC DNA]</scope>
    <source>
        <strain evidence="5">Hangzhou</strain>
    </source>
</reference>
<dbReference type="Gene3D" id="2.60.40.790">
    <property type="match status" value="1"/>
</dbReference>
<dbReference type="AlphaFoldDB" id="A0AAP0R4S9"/>
<dbReference type="InterPro" id="IPR031107">
    <property type="entry name" value="Small_HSP"/>
</dbReference>
<gene>
    <name evidence="5" type="ORF">L1049_000423</name>
</gene>
<dbReference type="Pfam" id="PF00011">
    <property type="entry name" value="HSP20"/>
    <property type="match status" value="1"/>
</dbReference>
<dbReference type="Proteomes" id="UP001415857">
    <property type="component" value="Unassembled WGS sequence"/>
</dbReference>
<feature type="domain" description="SHSP" evidence="4">
    <location>
        <begin position="26"/>
        <end position="140"/>
    </location>
</feature>
<proteinExistence type="inferred from homology"/>
<protein>
    <recommendedName>
        <fullName evidence="4">SHSP domain-containing protein</fullName>
    </recommendedName>
</protein>
<keyword evidence="6" id="KW-1185">Reference proteome</keyword>
<sequence length="158" mass="18140">MSIFSSLLDQHSSFDPFRGFFFENSNVSGSGNTPMDWKETPQSHVFEIDLPGLAKDDVKLEIHEGRVIHISAQRKEEIDEKEEKWHCKERVRDNFSRQFRLPENAKVDEIKATMHDGVLTVTVPKDELKKKPKHKAVEIDGNEGRASKGLSRFVCFKA</sequence>
<evidence type="ECO:0000259" key="4">
    <source>
        <dbReference type="PROSITE" id="PS01031"/>
    </source>
</evidence>
<dbReference type="EMBL" id="JBBPBK010000015">
    <property type="protein sequence ID" value="KAK9268665.1"/>
    <property type="molecule type" value="Genomic_DNA"/>
</dbReference>
<dbReference type="InterPro" id="IPR008978">
    <property type="entry name" value="HSP20-like_chaperone"/>
</dbReference>
<dbReference type="PANTHER" id="PTHR11527">
    <property type="entry name" value="HEAT-SHOCK PROTEIN 20 FAMILY MEMBER"/>
    <property type="match status" value="1"/>
</dbReference>
<evidence type="ECO:0000313" key="6">
    <source>
        <dbReference type="Proteomes" id="UP001415857"/>
    </source>
</evidence>
<dbReference type="InterPro" id="IPR002068">
    <property type="entry name" value="A-crystallin/Hsp20_dom"/>
</dbReference>
<evidence type="ECO:0000256" key="2">
    <source>
        <dbReference type="PROSITE-ProRule" id="PRU00285"/>
    </source>
</evidence>
<evidence type="ECO:0000256" key="1">
    <source>
        <dbReference type="ARBA" id="ARBA00023016"/>
    </source>
</evidence>
<keyword evidence="1" id="KW-0346">Stress response</keyword>
<comment type="similarity">
    <text evidence="2 3">Belongs to the small heat shock protein (HSP20) family.</text>
</comment>
<dbReference type="SUPFAM" id="SSF49764">
    <property type="entry name" value="HSP20-like chaperones"/>
    <property type="match status" value="1"/>
</dbReference>
<evidence type="ECO:0000256" key="3">
    <source>
        <dbReference type="RuleBase" id="RU003616"/>
    </source>
</evidence>
<dbReference type="CDD" id="cd06472">
    <property type="entry name" value="ACD_ScHsp26_like"/>
    <property type="match status" value="1"/>
</dbReference>